<keyword evidence="3" id="KW-1003">Cell membrane</keyword>
<dbReference type="InterPro" id="IPR000515">
    <property type="entry name" value="MetI-like"/>
</dbReference>
<dbReference type="EMBL" id="UINC01003831">
    <property type="protein sequence ID" value="SVA09598.1"/>
    <property type="molecule type" value="Genomic_DNA"/>
</dbReference>
<feature type="transmembrane region" description="Helical" evidence="7">
    <location>
        <begin position="201"/>
        <end position="220"/>
    </location>
</feature>
<dbReference type="InterPro" id="IPR035906">
    <property type="entry name" value="MetI-like_sf"/>
</dbReference>
<evidence type="ECO:0000256" key="4">
    <source>
        <dbReference type="ARBA" id="ARBA00022692"/>
    </source>
</evidence>
<feature type="transmembrane region" description="Helical" evidence="7">
    <location>
        <begin position="261"/>
        <end position="284"/>
    </location>
</feature>
<keyword evidence="4 7" id="KW-0812">Transmembrane</keyword>
<dbReference type="PANTHER" id="PTHR30193">
    <property type="entry name" value="ABC TRANSPORTER PERMEASE PROTEIN"/>
    <property type="match status" value="1"/>
</dbReference>
<dbReference type="SUPFAM" id="SSF161098">
    <property type="entry name" value="MetI-like"/>
    <property type="match status" value="1"/>
</dbReference>
<evidence type="ECO:0000256" key="1">
    <source>
        <dbReference type="ARBA" id="ARBA00004651"/>
    </source>
</evidence>
<name>A0A381T220_9ZZZZ</name>
<dbReference type="Pfam" id="PF00528">
    <property type="entry name" value="BPD_transp_1"/>
    <property type="match status" value="1"/>
</dbReference>
<dbReference type="CDD" id="cd06261">
    <property type="entry name" value="TM_PBP2"/>
    <property type="match status" value="1"/>
</dbReference>
<evidence type="ECO:0000256" key="2">
    <source>
        <dbReference type="ARBA" id="ARBA00022448"/>
    </source>
</evidence>
<feature type="transmembrane region" description="Helical" evidence="7">
    <location>
        <begin position="137"/>
        <end position="157"/>
    </location>
</feature>
<evidence type="ECO:0000313" key="9">
    <source>
        <dbReference type="EMBL" id="SVA09598.1"/>
    </source>
</evidence>
<accession>A0A381T220</accession>
<keyword evidence="2" id="KW-0813">Transport</keyword>
<reference evidence="9" key="1">
    <citation type="submission" date="2018-05" db="EMBL/GenBank/DDBJ databases">
        <authorList>
            <person name="Lanie J.A."/>
            <person name="Ng W.-L."/>
            <person name="Kazmierczak K.M."/>
            <person name="Andrzejewski T.M."/>
            <person name="Davidsen T.M."/>
            <person name="Wayne K.J."/>
            <person name="Tettelin H."/>
            <person name="Glass J.I."/>
            <person name="Rusch D."/>
            <person name="Podicherti R."/>
            <person name="Tsui H.-C.T."/>
            <person name="Winkler M.E."/>
        </authorList>
    </citation>
    <scope>NUCLEOTIDE SEQUENCE</scope>
</reference>
<keyword evidence="6 7" id="KW-0472">Membrane</keyword>
<organism evidence="9">
    <name type="scientific">marine metagenome</name>
    <dbReference type="NCBI Taxonomy" id="408172"/>
    <lineage>
        <taxon>unclassified sequences</taxon>
        <taxon>metagenomes</taxon>
        <taxon>ecological metagenomes</taxon>
    </lineage>
</organism>
<proteinExistence type="predicted"/>
<evidence type="ECO:0000256" key="5">
    <source>
        <dbReference type="ARBA" id="ARBA00022989"/>
    </source>
</evidence>
<feature type="transmembrane region" description="Helical" evidence="7">
    <location>
        <begin position="164"/>
        <end position="181"/>
    </location>
</feature>
<dbReference type="GO" id="GO:0005886">
    <property type="term" value="C:plasma membrane"/>
    <property type="evidence" value="ECO:0007669"/>
    <property type="project" value="UniProtKB-SubCell"/>
</dbReference>
<evidence type="ECO:0000256" key="7">
    <source>
        <dbReference type="SAM" id="Phobius"/>
    </source>
</evidence>
<dbReference type="Gene3D" id="1.10.3720.10">
    <property type="entry name" value="MetI-like"/>
    <property type="match status" value="1"/>
</dbReference>
<dbReference type="PROSITE" id="PS50928">
    <property type="entry name" value="ABC_TM1"/>
    <property type="match status" value="1"/>
</dbReference>
<evidence type="ECO:0000256" key="6">
    <source>
        <dbReference type="ARBA" id="ARBA00023136"/>
    </source>
</evidence>
<keyword evidence="5 7" id="KW-1133">Transmembrane helix</keyword>
<feature type="transmembrane region" description="Helical" evidence="7">
    <location>
        <begin position="227"/>
        <end position="249"/>
    </location>
</feature>
<feature type="domain" description="ABC transmembrane type-1" evidence="8">
    <location>
        <begin position="70"/>
        <end position="281"/>
    </location>
</feature>
<evidence type="ECO:0000256" key="3">
    <source>
        <dbReference type="ARBA" id="ARBA00022475"/>
    </source>
</evidence>
<comment type="subcellular location">
    <subcellularLocation>
        <location evidence="1">Cell membrane</location>
        <topology evidence="1">Multi-pass membrane protein</topology>
    </subcellularLocation>
</comment>
<gene>
    <name evidence="9" type="ORF">METZ01_LOCUS62452</name>
</gene>
<sequence length="291" mass="33097">MIYKTFRFRTLIYLLPALFIFLTFNVIPGLTSLVLSFFDFSGFETNLFKKFVGIDNFIKIYEDKYFWIALKNTFLFVFGAVFIQTGIALMLSIFIFFGNFKFSVLIRSIIFFPCVLAPVSVGLVWKKILEQDGVLNAILGLDFSWLSSISLVMWLIITVNTWQWIGYNLVIYYAGLQSLNIELLEASDIDGANWSQKIFSIVIPLLWPTTILNMILNLIGGFRAFDIVYVLTRGGPAHYSEVLASYLYYYSFAAGGPNKMGVGASVAFIIFVCILTIAFARIVVMKRVEKN</sequence>
<feature type="transmembrane region" description="Helical" evidence="7">
    <location>
        <begin position="74"/>
        <end position="97"/>
    </location>
</feature>
<dbReference type="InterPro" id="IPR051393">
    <property type="entry name" value="ABC_transporter_permease"/>
</dbReference>
<protein>
    <recommendedName>
        <fullName evidence="8">ABC transmembrane type-1 domain-containing protein</fullName>
    </recommendedName>
</protein>
<feature type="transmembrane region" description="Helical" evidence="7">
    <location>
        <begin position="104"/>
        <end position="125"/>
    </location>
</feature>
<evidence type="ECO:0000259" key="8">
    <source>
        <dbReference type="PROSITE" id="PS50928"/>
    </source>
</evidence>
<dbReference type="AlphaFoldDB" id="A0A381T220"/>
<feature type="transmembrane region" description="Helical" evidence="7">
    <location>
        <begin position="12"/>
        <end position="38"/>
    </location>
</feature>
<dbReference type="GO" id="GO:0055085">
    <property type="term" value="P:transmembrane transport"/>
    <property type="evidence" value="ECO:0007669"/>
    <property type="project" value="InterPro"/>
</dbReference>
<dbReference type="PANTHER" id="PTHR30193:SF37">
    <property type="entry name" value="INNER MEMBRANE ABC TRANSPORTER PERMEASE PROTEIN YCJO"/>
    <property type="match status" value="1"/>
</dbReference>